<dbReference type="Proteomes" id="UP000699985">
    <property type="component" value="Unassembled WGS sequence"/>
</dbReference>
<protein>
    <submittedName>
        <fullName evidence="7">XRE family transcriptional regulator</fullName>
    </submittedName>
</protein>
<dbReference type="EMBL" id="RGOB01000026">
    <property type="protein sequence ID" value="NCU52973.1"/>
    <property type="molecule type" value="Genomic_DNA"/>
</dbReference>
<keyword evidence="2" id="KW-0805">Transcription regulation</keyword>
<evidence type="ECO:0000256" key="1">
    <source>
        <dbReference type="ARBA" id="ARBA00007227"/>
    </source>
</evidence>
<dbReference type="Pfam" id="PF09856">
    <property type="entry name" value="ScfRs"/>
    <property type="match status" value="1"/>
</dbReference>
<sequence length="471" mass="53780">MSKQLGFKIKTARRKLNISQGDLSKKLEISPSYLNLIESGKRKVSADLLIKASEILNLDIKKLSSDDQLNLVHDLQELLSDNLFEDLDITNIEVKDLIETNPLISKALIRLGDVYRKNNSEVYDKLEMISGENVSNPKATFPGEAVSDFLQEYQNYFPKLEEYANKIFNQVNRNFRTRHVLLVEYLKKHHKIDVIDVVPKNDDFFLKRYVPEKKTLYLSDFLTLDTKKIYCAGQIVQAEAMDLIESYLKDYNFPSETAKKLTTISLVNYTAAAILMPYKLFYEECRKHRYDLELIQHTFSVSFEQVAHRVTCLQDPKMKGIPFHMLRTDIAGNISKRLSLSGIQIPRYGGACPRWNIHSAFMLPGKIHCALSKMPDGERYVCIARTIEKGIGRHGIYRSILSIGLGCQAKYAKDFVYADSLNLKDENAAVAIGVNCRTCPRMDCQQRAFPPINKNIDINLDVRGASPYVSN</sequence>
<dbReference type="PANTHER" id="PTHR46797">
    <property type="entry name" value="HTH-TYPE TRANSCRIPTIONAL REGULATOR"/>
    <property type="match status" value="1"/>
</dbReference>
<proteinExistence type="inferred from homology"/>
<comment type="caution">
    <text evidence="7">The sequence shown here is derived from an EMBL/GenBank/DDBJ whole genome shotgun (WGS) entry which is preliminary data.</text>
</comment>
<accession>A0A966HNP3</accession>
<keyword evidence="3" id="KW-0238">DNA-binding</keyword>
<keyword evidence="4" id="KW-0804">Transcription</keyword>
<dbReference type="GO" id="GO:0003700">
    <property type="term" value="F:DNA-binding transcription factor activity"/>
    <property type="evidence" value="ECO:0007669"/>
    <property type="project" value="TreeGrafter"/>
</dbReference>
<dbReference type="GO" id="GO:0005829">
    <property type="term" value="C:cytosol"/>
    <property type="evidence" value="ECO:0007669"/>
    <property type="project" value="TreeGrafter"/>
</dbReference>
<dbReference type="CDD" id="cd00093">
    <property type="entry name" value="HTH_XRE"/>
    <property type="match status" value="1"/>
</dbReference>
<dbReference type="Gene3D" id="1.10.260.40">
    <property type="entry name" value="lambda repressor-like DNA-binding domains"/>
    <property type="match status" value="1"/>
</dbReference>
<dbReference type="AlphaFoldDB" id="A0A966HNP3"/>
<dbReference type="Pfam" id="PF01381">
    <property type="entry name" value="HTH_3"/>
    <property type="match status" value="1"/>
</dbReference>
<dbReference type="InterPro" id="IPR010359">
    <property type="entry name" value="IrrE_HExxH"/>
</dbReference>
<evidence type="ECO:0000256" key="2">
    <source>
        <dbReference type="ARBA" id="ARBA00023015"/>
    </source>
</evidence>
<dbReference type="InterPro" id="IPR026281">
    <property type="entry name" value="HTH_RamB"/>
</dbReference>
<organism evidence="7 8">
    <name type="scientific">Candidatus Fonsibacter lacus</name>
    <dbReference type="NCBI Taxonomy" id="2576439"/>
    <lineage>
        <taxon>Bacteria</taxon>
        <taxon>Pseudomonadati</taxon>
        <taxon>Pseudomonadota</taxon>
        <taxon>Alphaproteobacteria</taxon>
        <taxon>Candidatus Pelagibacterales</taxon>
        <taxon>Candidatus Pelagibacterales incertae sedis</taxon>
        <taxon>Candidatus Fonsibacter</taxon>
    </lineage>
</organism>
<evidence type="ECO:0000256" key="3">
    <source>
        <dbReference type="ARBA" id="ARBA00023125"/>
    </source>
</evidence>
<dbReference type="GO" id="GO:0003677">
    <property type="term" value="F:DNA binding"/>
    <property type="evidence" value="ECO:0007669"/>
    <property type="project" value="UniProtKB-KW"/>
</dbReference>
<dbReference type="PANTHER" id="PTHR46797:SF23">
    <property type="entry name" value="HTH-TYPE TRANSCRIPTIONAL REGULATOR SUTR"/>
    <property type="match status" value="1"/>
</dbReference>
<gene>
    <name evidence="6" type="ORF">EBX29_01275</name>
    <name evidence="7" type="ORF">EBX74_01520</name>
</gene>
<dbReference type="PIRSF" id="PIRSF019251">
    <property type="entry name" value="Rv0465c"/>
    <property type="match status" value="1"/>
</dbReference>
<dbReference type="InterPro" id="IPR018653">
    <property type="entry name" value="ScfR_C"/>
</dbReference>
<evidence type="ECO:0000259" key="5">
    <source>
        <dbReference type="PROSITE" id="PS50943"/>
    </source>
</evidence>
<dbReference type="EMBL" id="RGMI01000035">
    <property type="protein sequence ID" value="NCU50396.1"/>
    <property type="molecule type" value="Genomic_DNA"/>
</dbReference>
<evidence type="ECO:0000256" key="4">
    <source>
        <dbReference type="ARBA" id="ARBA00023163"/>
    </source>
</evidence>
<evidence type="ECO:0000313" key="7">
    <source>
        <dbReference type="EMBL" id="NCU52973.1"/>
    </source>
</evidence>
<dbReference type="PROSITE" id="PS50943">
    <property type="entry name" value="HTH_CROC1"/>
    <property type="match status" value="1"/>
</dbReference>
<dbReference type="SUPFAM" id="SSF47413">
    <property type="entry name" value="lambda repressor-like DNA-binding domains"/>
    <property type="match status" value="1"/>
</dbReference>
<dbReference type="Pfam" id="PF06114">
    <property type="entry name" value="Peptidase_M78"/>
    <property type="match status" value="1"/>
</dbReference>
<dbReference type="InterPro" id="IPR001387">
    <property type="entry name" value="Cro/C1-type_HTH"/>
</dbReference>
<name>A0A966HNP3_9PROT</name>
<evidence type="ECO:0000313" key="8">
    <source>
        <dbReference type="Proteomes" id="UP000747791"/>
    </source>
</evidence>
<dbReference type="InterPro" id="IPR050807">
    <property type="entry name" value="TransReg_Diox_bact_type"/>
</dbReference>
<comment type="similarity">
    <text evidence="1">Belongs to the short-chain fatty acyl-CoA assimilation regulator (ScfR) family.</text>
</comment>
<feature type="domain" description="HTH cro/C1-type" evidence="5">
    <location>
        <begin position="9"/>
        <end position="63"/>
    </location>
</feature>
<dbReference type="InterPro" id="IPR010982">
    <property type="entry name" value="Lambda_DNA-bd_dom_sf"/>
</dbReference>
<dbReference type="Proteomes" id="UP000747791">
    <property type="component" value="Unassembled WGS sequence"/>
</dbReference>
<dbReference type="SMART" id="SM00530">
    <property type="entry name" value="HTH_XRE"/>
    <property type="match status" value="1"/>
</dbReference>
<evidence type="ECO:0000313" key="6">
    <source>
        <dbReference type="EMBL" id="NCU50396.1"/>
    </source>
</evidence>
<reference evidence="7" key="1">
    <citation type="submission" date="2018-10" db="EMBL/GenBank/DDBJ databases">
        <title>Iterative Subtractive Binning of Freshwater Chronoseries Metagenomes Recovers Nearly Complete Genomes from over Four Hundred Novel Species.</title>
        <authorList>
            <person name="Rodriguez-R L.M."/>
            <person name="Tsementzi D."/>
            <person name="Luo C."/>
            <person name="Konstantinidis K.T."/>
        </authorList>
    </citation>
    <scope>NUCLEOTIDE SEQUENCE</scope>
    <source>
        <strain evidence="6">WB8_1A_003</strain>
        <strain evidence="7">WB8_2A_004</strain>
    </source>
</reference>